<proteinExistence type="predicted"/>
<dbReference type="EMBL" id="JAACYR010000109">
    <property type="protein sequence ID" value="NDJ91644.1"/>
    <property type="molecule type" value="Genomic_DNA"/>
</dbReference>
<organism evidence="1 2">
    <name type="scientific">Mycolicibacter kumamotonensis</name>
    <dbReference type="NCBI Taxonomy" id="354243"/>
    <lineage>
        <taxon>Bacteria</taxon>
        <taxon>Bacillati</taxon>
        <taxon>Actinomycetota</taxon>
        <taxon>Actinomycetes</taxon>
        <taxon>Mycobacteriales</taxon>
        <taxon>Mycobacteriaceae</taxon>
        <taxon>Mycolicibacter</taxon>
    </lineage>
</organism>
<dbReference type="RefSeq" id="WP_162113168.1">
    <property type="nucleotide sequence ID" value="NZ_JAACYR010000109.1"/>
</dbReference>
<accession>A0A7K3LGZ9</accession>
<evidence type="ECO:0000313" key="1">
    <source>
        <dbReference type="EMBL" id="NDJ91644.1"/>
    </source>
</evidence>
<gene>
    <name evidence="1" type="ORF">GWR20_21285</name>
</gene>
<reference evidence="1 2" key="1">
    <citation type="submission" date="2020-01" db="EMBL/GenBank/DDBJ databases">
        <authorList>
            <person name="Sanchez-Estrada R."/>
            <person name="Gonzalez-Y-Merchand J.A."/>
            <person name="Rivera-Gutierrez S."/>
        </authorList>
    </citation>
    <scope>NUCLEOTIDE SEQUENCE [LARGE SCALE GENOMIC DNA]</scope>
    <source>
        <strain evidence="1 2">CST 7247</strain>
    </source>
</reference>
<name>A0A7K3LGZ9_9MYCO</name>
<dbReference type="Proteomes" id="UP000466523">
    <property type="component" value="Unassembled WGS sequence"/>
</dbReference>
<dbReference type="AlphaFoldDB" id="A0A7K3LGZ9"/>
<comment type="caution">
    <text evidence="1">The sequence shown here is derived from an EMBL/GenBank/DDBJ whole genome shotgun (WGS) entry which is preliminary data.</text>
</comment>
<protein>
    <submittedName>
        <fullName evidence="1">Uncharacterized protein</fullName>
    </submittedName>
</protein>
<sequence>MSTIDPKHPQRLIDKYGIDRPPNPDNPIVAAILDAERITQRTHGRDNAALFDPVWCPAMWERANAAMGELRTRLGLLHDDPNRIRLDSDDYADTDCAELPADAVVLWGVGAGAAQIARASAPFTCASRRIDRFTWAVQLAQEIDDYWCHGDGNPRYIADYELRCNVNIANDCTAPLSPDVNDFGGGTTRLMPLRRGQFILLFRCCRECERLAGQLSDTNYQIAVIEAHERLADMPDPAWARTAPRWMRWWAAIRRRLRLRRRP</sequence>
<evidence type="ECO:0000313" key="2">
    <source>
        <dbReference type="Proteomes" id="UP000466523"/>
    </source>
</evidence>